<reference evidence="3" key="1">
    <citation type="journal article" date="2019" name="Int. J. Syst. Evol. Microbiol.">
        <title>The Global Catalogue of Microorganisms (GCM) 10K type strain sequencing project: providing services to taxonomists for standard genome sequencing and annotation.</title>
        <authorList>
            <consortium name="The Broad Institute Genomics Platform"/>
            <consortium name="The Broad Institute Genome Sequencing Center for Infectious Disease"/>
            <person name="Wu L."/>
            <person name="Ma J."/>
        </authorList>
    </citation>
    <scope>NUCLEOTIDE SEQUENCE [LARGE SCALE GENOMIC DNA]</scope>
    <source>
        <strain evidence="3">JCM 13006</strain>
    </source>
</reference>
<accession>A0ABP9EPX1</accession>
<protein>
    <recommendedName>
        <fullName evidence="1">CHAT domain-containing protein</fullName>
    </recommendedName>
</protein>
<dbReference type="Proteomes" id="UP001501752">
    <property type="component" value="Unassembled WGS sequence"/>
</dbReference>
<keyword evidence="3" id="KW-1185">Reference proteome</keyword>
<gene>
    <name evidence="2" type="ORF">GCM10023235_76160</name>
</gene>
<evidence type="ECO:0000259" key="1">
    <source>
        <dbReference type="Pfam" id="PF12770"/>
    </source>
</evidence>
<dbReference type="InterPro" id="IPR024983">
    <property type="entry name" value="CHAT_dom"/>
</dbReference>
<comment type="caution">
    <text evidence="2">The sequence shown here is derived from an EMBL/GenBank/DDBJ whole genome shotgun (WGS) entry which is preliminary data.</text>
</comment>
<sequence>MFYYVLTVREERMAEPLDDQIAAATAWEKLLDRIREVEGLEDFLKPPRLDDLRPTVEGPVVMVNVGRARCDALVVSATDVLPVPLPGLTTASLRRTAGDYLTAVHVVEAARAQLFELHRRLVEGDPDPEVFGAYEDLRFELTERIEPALEKTLRHTLGWLWDVVAEPVLTALDLQPHHGPGAPRIWWCPSGLLTLLPLHAAGHHDQPGRSVLDRVVSSYTPSLRVLRRASRPRARDDGGGPGRMLVVTLPHTPGQAPLPNSAAERRLLEELFEIDRRTVLEDSAATRDRVRTELRTHRYIHLSCHGTQDLANPSLARVLLADGPLSVADLVADGFEAEFAFLSACKTATGGVSLPDEVITLASAVHHLGARHVIATLWSVSDPAAGFVADRLYRKLTEDGDFDPDGAARALHAAVLDLRDRHRDRPGIWLPFTHTGP</sequence>
<name>A0ABP9EPX1_9ACTN</name>
<evidence type="ECO:0000313" key="3">
    <source>
        <dbReference type="Proteomes" id="UP001501752"/>
    </source>
</evidence>
<dbReference type="EMBL" id="BAABIS010000001">
    <property type="protein sequence ID" value="GAA4884149.1"/>
    <property type="molecule type" value="Genomic_DNA"/>
</dbReference>
<proteinExistence type="predicted"/>
<evidence type="ECO:0000313" key="2">
    <source>
        <dbReference type="EMBL" id="GAA4884149.1"/>
    </source>
</evidence>
<dbReference type="Pfam" id="PF12770">
    <property type="entry name" value="CHAT"/>
    <property type="match status" value="1"/>
</dbReference>
<organism evidence="2 3">
    <name type="scientific">Kitasatospora terrestris</name>
    <dbReference type="NCBI Taxonomy" id="258051"/>
    <lineage>
        <taxon>Bacteria</taxon>
        <taxon>Bacillati</taxon>
        <taxon>Actinomycetota</taxon>
        <taxon>Actinomycetes</taxon>
        <taxon>Kitasatosporales</taxon>
        <taxon>Streptomycetaceae</taxon>
        <taxon>Kitasatospora</taxon>
    </lineage>
</organism>
<feature type="domain" description="CHAT" evidence="1">
    <location>
        <begin position="156"/>
        <end position="436"/>
    </location>
</feature>